<feature type="compositionally biased region" description="Basic and acidic residues" evidence="2">
    <location>
        <begin position="150"/>
        <end position="174"/>
    </location>
</feature>
<name>A0A8J5TV21_HOMAM</name>
<feature type="coiled-coil region" evidence="1">
    <location>
        <begin position="285"/>
        <end position="312"/>
    </location>
</feature>
<feature type="region of interest" description="Disordered" evidence="2">
    <location>
        <begin position="341"/>
        <end position="463"/>
    </location>
</feature>
<feature type="compositionally biased region" description="Basic and acidic residues" evidence="2">
    <location>
        <begin position="247"/>
        <end position="256"/>
    </location>
</feature>
<feature type="compositionally biased region" description="Basic residues" evidence="2">
    <location>
        <begin position="32"/>
        <end position="46"/>
    </location>
</feature>
<feature type="compositionally biased region" description="Pro residues" evidence="2">
    <location>
        <begin position="392"/>
        <end position="403"/>
    </location>
</feature>
<sequence>MEQDHSWPRGRHGWNSDSMALGLREGDPQSPRRMHHSGSPSHKFRQNRPVWDDTVHDLASMRLTPAELARKLAARQSSNKVIARAQLLEQSRRPGSYSPNLPPSLAARLQAARQQKVDSLLAQSNTTLLASQKIRYSETRAMQDLKMIHQQRKPDGEEDTRLSEGDVRPGDVPRKISQQQDGGGDTSTTGNHDQMRASGVETKVEKTKSLNQNSKAETSVVTLKESRQRELAEDTAKQRAMSSSSRLTKDTRKPVESSHGAATRTSLDHTITMVVNTCRELWLQLEEERLTRERLQQQLQQQGNVITTLTAELLQIQDQQEAILREVSDARASGLWGVEGDLSGGSSGSTDGGDDLISTQTSSGRITGGRPSPQPLSTRHPQRSILRATRTIPPPHMRQPPPYQMHHQTARTHQQDSHLPPSHQSPHSPRPHQPPHSPRPHQPPHSPRPHQPPPPSSSTTPHQTLTFTAPLIINPHIHHTLINPHIHHALINPHIHHALINLHYIRIHSLTHHLYVHQKYLHHKIRDALVSEQCTSNVPDGKTLSTHSDFSKLSHEGSAEVKSSDKNVRGMGEKQAVAAANKENSLISVREESVMDSSIAELLEKKK</sequence>
<keyword evidence="4" id="KW-1185">Reference proteome</keyword>
<dbReference type="OrthoDB" id="6361178at2759"/>
<organism evidence="3 4">
    <name type="scientific">Homarus americanus</name>
    <name type="common">American lobster</name>
    <dbReference type="NCBI Taxonomy" id="6706"/>
    <lineage>
        <taxon>Eukaryota</taxon>
        <taxon>Metazoa</taxon>
        <taxon>Ecdysozoa</taxon>
        <taxon>Arthropoda</taxon>
        <taxon>Crustacea</taxon>
        <taxon>Multicrustacea</taxon>
        <taxon>Malacostraca</taxon>
        <taxon>Eumalacostraca</taxon>
        <taxon>Eucarida</taxon>
        <taxon>Decapoda</taxon>
        <taxon>Pleocyemata</taxon>
        <taxon>Astacidea</taxon>
        <taxon>Nephropoidea</taxon>
        <taxon>Nephropidae</taxon>
        <taxon>Homarus</taxon>
    </lineage>
</organism>
<feature type="compositionally biased region" description="Polar residues" evidence="2">
    <location>
        <begin position="209"/>
        <end position="221"/>
    </location>
</feature>
<feature type="compositionally biased region" description="Gly residues" evidence="2">
    <location>
        <begin position="342"/>
        <end position="351"/>
    </location>
</feature>
<dbReference type="EMBL" id="JAHLQT010001931">
    <property type="protein sequence ID" value="KAG7177632.1"/>
    <property type="molecule type" value="Genomic_DNA"/>
</dbReference>
<comment type="caution">
    <text evidence="3">The sequence shown here is derived from an EMBL/GenBank/DDBJ whole genome shotgun (WGS) entry which is preliminary data.</text>
</comment>
<dbReference type="AlphaFoldDB" id="A0A8J5TV21"/>
<feature type="region of interest" description="Disordered" evidence="2">
    <location>
        <begin position="150"/>
        <end position="263"/>
    </location>
</feature>
<gene>
    <name evidence="3" type="ORF">Hamer_G008276</name>
</gene>
<reference evidence="3" key="1">
    <citation type="journal article" date="2021" name="Sci. Adv.">
        <title>The American lobster genome reveals insights on longevity, neural, and immune adaptations.</title>
        <authorList>
            <person name="Polinski J.M."/>
            <person name="Zimin A.V."/>
            <person name="Clark K.F."/>
            <person name="Kohn A.B."/>
            <person name="Sadowski N."/>
            <person name="Timp W."/>
            <person name="Ptitsyn A."/>
            <person name="Khanna P."/>
            <person name="Romanova D.Y."/>
            <person name="Williams P."/>
            <person name="Greenwood S.J."/>
            <person name="Moroz L.L."/>
            <person name="Walt D.R."/>
            <person name="Bodnar A.G."/>
        </authorList>
    </citation>
    <scope>NUCLEOTIDE SEQUENCE</scope>
    <source>
        <strain evidence="3">GMGI-L3</strain>
    </source>
</reference>
<dbReference type="Proteomes" id="UP000747542">
    <property type="component" value="Unassembled WGS sequence"/>
</dbReference>
<evidence type="ECO:0000313" key="4">
    <source>
        <dbReference type="Proteomes" id="UP000747542"/>
    </source>
</evidence>
<protein>
    <submittedName>
        <fullName evidence="3">Uncharacterized protein</fullName>
    </submittedName>
</protein>
<feature type="compositionally biased region" description="Pro residues" evidence="2">
    <location>
        <begin position="431"/>
        <end position="456"/>
    </location>
</feature>
<feature type="non-terminal residue" evidence="3">
    <location>
        <position position="1"/>
    </location>
</feature>
<evidence type="ECO:0000313" key="3">
    <source>
        <dbReference type="EMBL" id="KAG7177632.1"/>
    </source>
</evidence>
<accession>A0A8J5TV21</accession>
<evidence type="ECO:0000256" key="1">
    <source>
        <dbReference type="SAM" id="Coils"/>
    </source>
</evidence>
<keyword evidence="1" id="KW-0175">Coiled coil</keyword>
<feature type="region of interest" description="Disordered" evidence="2">
    <location>
        <begin position="1"/>
        <end position="49"/>
    </location>
</feature>
<feature type="compositionally biased region" description="Basic and acidic residues" evidence="2">
    <location>
        <begin position="224"/>
        <end position="237"/>
    </location>
</feature>
<proteinExistence type="predicted"/>
<evidence type="ECO:0000256" key="2">
    <source>
        <dbReference type="SAM" id="MobiDB-lite"/>
    </source>
</evidence>